<feature type="compositionally biased region" description="Polar residues" evidence="1">
    <location>
        <begin position="251"/>
        <end position="274"/>
    </location>
</feature>
<name>A0A1I8I8E6_9PLAT</name>
<feature type="compositionally biased region" description="Polar residues" evidence="1">
    <location>
        <begin position="328"/>
        <end position="339"/>
    </location>
</feature>
<feature type="region of interest" description="Disordered" evidence="1">
    <location>
        <begin position="178"/>
        <end position="210"/>
    </location>
</feature>
<sequence length="507" mass="54154">LLVPLSSLLVPLSSLLVPLSSLLVPLSSLLYVSSLSSLLVPLSSLLVPLSSLLAAWCHQTFLDVELLDPQQLWHQLVSKAFRHHPDAVGSFNRLHQLVSKAFRHHPDAVGSFNRLHQLVSRAFRHHPDAVGTFNRLHQLVSQAYRNHPDAVGTFNRWHEAMLHQLRCPLGKDSEGCSSWLPESSASSEQSSLSADAAVSKSDEDEQADRLNKQSAVFLSKEQKCNNRELFTAQRRSNTHSLAMSPRLTLQKRGSSQVVKSGNGQQGIRQKQQTVADGGGGGTSRCARQRRRGPDAGDAAATAGRKHSSGRARQHLPAEASAGSLRRPSANSPAEEQAASSCPRLPACGEGGGERGFLAAGPTCRSVTLPLNSWSAIRHGPRSHSPAGSHSSSLPLELPVSSSRVPLDFNACKAIRTVASSEPVTHRIVEAAPSASDRAGQSEQSTRRATLTAWAWPQPTATRFAGGCCESLIASERSAVAVTAAGKAEASLNGWSLPDCGLLLLLLG</sequence>
<dbReference type="WBParaSite" id="maker-uti_cns_0010786-snap-gene-0.2-mRNA-1">
    <property type="protein sequence ID" value="maker-uti_cns_0010786-snap-gene-0.2-mRNA-1"/>
    <property type="gene ID" value="maker-uti_cns_0010786-snap-gene-0.2"/>
</dbReference>
<keyword evidence="2" id="KW-1185">Reference proteome</keyword>
<evidence type="ECO:0000313" key="3">
    <source>
        <dbReference type="WBParaSite" id="maker-uti_cns_0010786-snap-gene-0.2-mRNA-1"/>
    </source>
</evidence>
<feature type="region of interest" description="Disordered" evidence="1">
    <location>
        <begin position="233"/>
        <end position="342"/>
    </location>
</feature>
<accession>A0A1I8I8E6</accession>
<feature type="compositionally biased region" description="Basic residues" evidence="1">
    <location>
        <begin position="303"/>
        <end position="313"/>
    </location>
</feature>
<organism evidence="2 3">
    <name type="scientific">Macrostomum lignano</name>
    <dbReference type="NCBI Taxonomy" id="282301"/>
    <lineage>
        <taxon>Eukaryota</taxon>
        <taxon>Metazoa</taxon>
        <taxon>Spiralia</taxon>
        <taxon>Lophotrochozoa</taxon>
        <taxon>Platyhelminthes</taxon>
        <taxon>Rhabditophora</taxon>
        <taxon>Macrostomorpha</taxon>
        <taxon>Macrostomida</taxon>
        <taxon>Macrostomidae</taxon>
        <taxon>Macrostomum</taxon>
    </lineage>
</organism>
<protein>
    <submittedName>
        <fullName evidence="3">GLOBIN domain-containing protein</fullName>
    </submittedName>
</protein>
<dbReference type="AlphaFoldDB" id="A0A1I8I8E6"/>
<dbReference type="Proteomes" id="UP000095280">
    <property type="component" value="Unplaced"/>
</dbReference>
<proteinExistence type="predicted"/>
<evidence type="ECO:0000313" key="2">
    <source>
        <dbReference type="Proteomes" id="UP000095280"/>
    </source>
</evidence>
<feature type="compositionally biased region" description="Low complexity" evidence="1">
    <location>
        <begin position="178"/>
        <end position="197"/>
    </location>
</feature>
<reference evidence="3" key="1">
    <citation type="submission" date="2016-11" db="UniProtKB">
        <authorList>
            <consortium name="WormBaseParasite"/>
        </authorList>
    </citation>
    <scope>IDENTIFICATION</scope>
</reference>
<evidence type="ECO:0000256" key="1">
    <source>
        <dbReference type="SAM" id="MobiDB-lite"/>
    </source>
</evidence>